<organism evidence="1 2">
    <name type="scientific">Nostoc sphaeroides CCNUC1</name>
    <dbReference type="NCBI Taxonomy" id="2653204"/>
    <lineage>
        <taxon>Bacteria</taxon>
        <taxon>Bacillati</taxon>
        <taxon>Cyanobacteriota</taxon>
        <taxon>Cyanophyceae</taxon>
        <taxon>Nostocales</taxon>
        <taxon>Nostocaceae</taxon>
        <taxon>Nostoc</taxon>
    </lineage>
</organism>
<accession>A0A5P8VQK9</accession>
<proteinExistence type="predicted"/>
<dbReference type="AlphaFoldDB" id="A0A5P8VQK9"/>
<dbReference type="Proteomes" id="UP000326678">
    <property type="component" value="Chromosome Gxm1"/>
</dbReference>
<name>A0A5P8VQK9_9NOSO</name>
<evidence type="ECO:0000313" key="2">
    <source>
        <dbReference type="Proteomes" id="UP000326678"/>
    </source>
</evidence>
<protein>
    <submittedName>
        <fullName evidence="1">Uncharacterized protein</fullName>
    </submittedName>
</protein>
<reference evidence="1 2" key="1">
    <citation type="submission" date="2019-10" db="EMBL/GenBank/DDBJ databases">
        <title>Genomic and transcriptomic insights into the perfect genentic adaptation of a filamentous nitrogen-fixing cyanobacterium to rice fields.</title>
        <authorList>
            <person name="Chen Z."/>
        </authorList>
    </citation>
    <scope>NUCLEOTIDE SEQUENCE [LARGE SCALE GENOMIC DNA]</scope>
    <source>
        <strain evidence="1">CCNUC1</strain>
    </source>
</reference>
<keyword evidence="2" id="KW-1185">Reference proteome</keyword>
<dbReference type="KEGG" id="nsh:GXM_00024"/>
<dbReference type="EMBL" id="CP045226">
    <property type="protein sequence ID" value="QFS42551.1"/>
    <property type="molecule type" value="Genomic_DNA"/>
</dbReference>
<evidence type="ECO:0000313" key="1">
    <source>
        <dbReference type="EMBL" id="QFS42551.1"/>
    </source>
</evidence>
<sequence length="45" mass="5287">MSYTVAQYDSVKAREAINRRLYNNNQSFVETAIYRVCRNGDLSRL</sequence>
<gene>
    <name evidence="1" type="ORF">GXM_00024</name>
</gene>